<organism evidence="2">
    <name type="scientific">Xiangshan rhabdo-like virus 2</name>
    <dbReference type="NCBI Taxonomy" id="2886225"/>
    <lineage>
        <taxon>Viruses</taxon>
        <taxon>Riboviria</taxon>
        <taxon>Orthornavirae</taxon>
        <taxon>Negarnaviricota</taxon>
        <taxon>Haploviricotina</taxon>
        <taxon>Monjiviricetes</taxon>
        <taxon>Mononegavirales</taxon>
        <taxon>Rhabdoviridae</taxon>
    </lineage>
</organism>
<evidence type="ECO:0008006" key="3">
    <source>
        <dbReference type="Google" id="ProtNLM"/>
    </source>
</evidence>
<keyword evidence="1" id="KW-0812">Transmembrane</keyword>
<evidence type="ECO:0000256" key="1">
    <source>
        <dbReference type="SAM" id="Phobius"/>
    </source>
</evidence>
<dbReference type="EMBL" id="OK491500">
    <property type="protein sequence ID" value="UDL13987.1"/>
    <property type="molecule type" value="Viral_cRNA"/>
</dbReference>
<proteinExistence type="predicted"/>
<evidence type="ECO:0000313" key="2">
    <source>
        <dbReference type="EMBL" id="UDL13987.1"/>
    </source>
</evidence>
<name>A0A8K1YQP7_9RHAB</name>
<feature type="transmembrane region" description="Helical" evidence="1">
    <location>
        <begin position="590"/>
        <end position="615"/>
    </location>
</feature>
<keyword evidence="1" id="KW-0472">Membrane</keyword>
<accession>A0A8K1YQP7</accession>
<protein>
    <recommendedName>
        <fullName evidence="3">Glycoprotein</fullName>
    </recommendedName>
</protein>
<keyword evidence="1" id="KW-1133">Transmembrane helix</keyword>
<reference evidence="2" key="1">
    <citation type="submission" date="2021-09" db="EMBL/GenBank/DDBJ databases">
        <authorList>
            <person name="Li N.N."/>
        </authorList>
    </citation>
    <scope>NUCLEOTIDE SEQUENCE</scope>
    <source>
        <strain evidence="2">Novel_24</strain>
    </source>
</reference>
<sequence length="630" mass="70745">MRCVILFLLVCVSLLVEKNANHHQEDPDSRNQIHPKIRVIDPSQLIKRVSQNIDYVCSPLNIEPGSSSVKTAIHIYKQNPLNREFKVFVFSAYGVTTSCHMKWYFSTDKEVINDIPIPMESIPRDKLLVVLNSMRNLNASQFNPDLIKQETFEEDLYNCFFMQTNLKTTSVLRIRVISVVIGWSGIIVSPHIPGCTVHNSTCNIDSSSFLVIPPSLGLPFSNNTCDLIEIGTFLGELFYTKKEENPKQVKLLKFVSHNSHISITPSPTPIDKYQAPCVLNNSPLMISQEGILYTIRTHAGLDVLKMIRGRGKRSTSEPWIPREAQVSPVILPVVNLPSQKSTPRRPKRGISASTPLSVSETWIYEFAASQSVAQESILDDFMNLTSHHIHQIYLTQCKERKSNLQIGWALRSNNHRIYISELIQSDQFLSKYSNFGINWGTGSLVLSIDLDNLRWCDFSLIVNVTSPTYSGQVLVRNIIGVAVPIKEPLTCDSDNPPSSFVIPVFSLKYYDIIKEQFVKPDLPSATDDNPLFSRLMTLNYEDLIANNSSFSSLSSSLVFAPFLTDSNINRQSMFGSSRSASWAELIVDNIIVPVLSFLLASVLAILIIRVILACVCSRRSTTSTRSASFF</sequence>